<dbReference type="EMBL" id="CP003653">
    <property type="protein sequence ID" value="AFZ36081.1"/>
    <property type="molecule type" value="Genomic_DNA"/>
</dbReference>
<keyword evidence="3" id="KW-1185">Reference proteome</keyword>
<dbReference type="Pfam" id="PF14317">
    <property type="entry name" value="YcxB"/>
    <property type="match status" value="1"/>
</dbReference>
<dbReference type="AlphaFoldDB" id="K9XVI0"/>
<evidence type="ECO:0000313" key="2">
    <source>
        <dbReference type="EMBL" id="AFZ36081.1"/>
    </source>
</evidence>
<dbReference type="Proteomes" id="UP000010473">
    <property type="component" value="Chromosome"/>
</dbReference>
<sequence>MSEQIEIHFNGILSEEHFYKFNQYCRPPWARFIGKWFPWFYLGLMIVEAIGIPEYIASPRFSFDISILLLLLLLPQLTKRQIKKVWQSNKSIQEGFSGVATEENFVCNSSYGESKFPWNVMLKYKEVENIILLYIAINQAFILPSSFFNSEEDWQQFRQLVAERVPKKQ</sequence>
<dbReference type="RefSeq" id="WP_015193749.1">
    <property type="nucleotide sequence ID" value="NC_019748.1"/>
</dbReference>
<dbReference type="HOGENOM" id="CLU_1577559_0_0_3"/>
<feature type="domain" description="YcxB-like C-terminal" evidence="1">
    <location>
        <begin position="101"/>
        <end position="160"/>
    </location>
</feature>
<dbReference type="KEGG" id="scs:Sta7437_2549"/>
<accession>K9XVI0</accession>
<dbReference type="OrthoDB" id="2866610at2"/>
<gene>
    <name evidence="2" type="ordered locus">Sta7437_2549</name>
</gene>
<name>K9XVI0_STAC7</name>
<protein>
    <recommendedName>
        <fullName evidence="1">YcxB-like C-terminal domain-containing protein</fullName>
    </recommendedName>
</protein>
<organism evidence="2 3">
    <name type="scientific">Stanieria cyanosphaera (strain ATCC 29371 / PCC 7437)</name>
    <dbReference type="NCBI Taxonomy" id="111780"/>
    <lineage>
        <taxon>Bacteria</taxon>
        <taxon>Bacillati</taxon>
        <taxon>Cyanobacteriota</taxon>
        <taxon>Cyanophyceae</taxon>
        <taxon>Pleurocapsales</taxon>
        <taxon>Dermocarpellaceae</taxon>
        <taxon>Stanieria</taxon>
    </lineage>
</organism>
<proteinExistence type="predicted"/>
<evidence type="ECO:0000259" key="1">
    <source>
        <dbReference type="Pfam" id="PF14317"/>
    </source>
</evidence>
<evidence type="ECO:0000313" key="3">
    <source>
        <dbReference type="Proteomes" id="UP000010473"/>
    </source>
</evidence>
<dbReference type="eggNOG" id="ENOG502ZSHC">
    <property type="taxonomic scope" value="Bacteria"/>
</dbReference>
<dbReference type="InterPro" id="IPR025588">
    <property type="entry name" value="YcxB-like_C"/>
</dbReference>
<reference evidence="3" key="1">
    <citation type="journal article" date="2013" name="Proc. Natl. Acad. Sci. U.S.A.">
        <title>Improving the coverage of the cyanobacterial phylum using diversity-driven genome sequencing.</title>
        <authorList>
            <person name="Shih P.M."/>
            <person name="Wu D."/>
            <person name="Latifi A."/>
            <person name="Axen S.D."/>
            <person name="Fewer D.P."/>
            <person name="Talla E."/>
            <person name="Calteau A."/>
            <person name="Cai F."/>
            <person name="Tandeau de Marsac N."/>
            <person name="Rippka R."/>
            <person name="Herdman M."/>
            <person name="Sivonen K."/>
            <person name="Coursin T."/>
            <person name="Laurent T."/>
            <person name="Goodwin L."/>
            <person name="Nolan M."/>
            <person name="Davenport K.W."/>
            <person name="Han C.S."/>
            <person name="Rubin E.M."/>
            <person name="Eisen J.A."/>
            <person name="Woyke T."/>
            <person name="Gugger M."/>
            <person name="Kerfeld C.A."/>
        </authorList>
    </citation>
    <scope>NUCLEOTIDE SEQUENCE [LARGE SCALE GENOMIC DNA]</scope>
    <source>
        <strain evidence="3">ATCC 29371 / PCC 7437</strain>
    </source>
</reference>